<evidence type="ECO:0000256" key="3">
    <source>
        <dbReference type="ARBA" id="ARBA00022989"/>
    </source>
</evidence>
<dbReference type="PANTHER" id="PTHR31157:SF1">
    <property type="entry name" value="SCP DOMAIN-CONTAINING PROTEIN"/>
    <property type="match status" value="1"/>
</dbReference>
<gene>
    <name evidence="7" type="ORF">A3F00_05340</name>
</gene>
<keyword evidence="3 5" id="KW-1133">Transmembrane helix</keyword>
<dbReference type="GO" id="GO:0009403">
    <property type="term" value="P:toxin biosynthetic process"/>
    <property type="evidence" value="ECO:0007669"/>
    <property type="project" value="InterPro"/>
</dbReference>
<comment type="caution">
    <text evidence="7">The sequence shown here is derived from an EMBL/GenBank/DDBJ whole genome shotgun (WGS) entry which is preliminary data.</text>
</comment>
<evidence type="ECO:0000256" key="5">
    <source>
        <dbReference type="SAM" id="Phobius"/>
    </source>
</evidence>
<evidence type="ECO:0000256" key="1">
    <source>
        <dbReference type="ARBA" id="ARBA00004141"/>
    </source>
</evidence>
<accession>A0A1F5KC15</accession>
<reference evidence="7 8" key="1">
    <citation type="journal article" date="2016" name="Nat. Commun.">
        <title>Thousands of microbial genomes shed light on interconnected biogeochemical processes in an aquifer system.</title>
        <authorList>
            <person name="Anantharaman K."/>
            <person name="Brown C.T."/>
            <person name="Hug L.A."/>
            <person name="Sharon I."/>
            <person name="Castelle C.J."/>
            <person name="Probst A.J."/>
            <person name="Thomas B.C."/>
            <person name="Singh A."/>
            <person name="Wilkins M.J."/>
            <person name="Karaoz U."/>
            <person name="Brodie E.L."/>
            <person name="Williams K.H."/>
            <person name="Hubbard S.S."/>
            <person name="Banfield J.F."/>
        </authorList>
    </citation>
    <scope>NUCLEOTIDE SEQUENCE [LARGE SCALE GENOMIC DNA]</scope>
</reference>
<feature type="transmembrane region" description="Helical" evidence="5">
    <location>
        <begin position="69"/>
        <end position="91"/>
    </location>
</feature>
<keyword evidence="2 5" id="KW-0812">Transmembrane</keyword>
<dbReference type="Pfam" id="PF02674">
    <property type="entry name" value="Colicin_V"/>
    <property type="match status" value="1"/>
</dbReference>
<proteinExistence type="predicted"/>
<protein>
    <recommendedName>
        <fullName evidence="6">SCP domain-containing protein</fullName>
    </recommendedName>
</protein>
<dbReference type="GO" id="GO:0016020">
    <property type="term" value="C:membrane"/>
    <property type="evidence" value="ECO:0007669"/>
    <property type="project" value="UniProtKB-SubCell"/>
</dbReference>
<dbReference type="SUPFAM" id="SSF55797">
    <property type="entry name" value="PR-1-like"/>
    <property type="match status" value="1"/>
</dbReference>
<evidence type="ECO:0000256" key="4">
    <source>
        <dbReference type="ARBA" id="ARBA00023136"/>
    </source>
</evidence>
<evidence type="ECO:0000313" key="7">
    <source>
        <dbReference type="EMBL" id="OGE38473.1"/>
    </source>
</evidence>
<organism evidence="7 8">
    <name type="scientific">Candidatus Daviesbacteria bacterium RIFCSPHIGHO2_12_FULL_37_11</name>
    <dbReference type="NCBI Taxonomy" id="1797777"/>
    <lineage>
        <taxon>Bacteria</taxon>
        <taxon>Candidatus Daviesiibacteriota</taxon>
    </lineage>
</organism>
<dbReference type="AlphaFoldDB" id="A0A1F5KC15"/>
<dbReference type="InterPro" id="IPR014044">
    <property type="entry name" value="CAP_dom"/>
</dbReference>
<feature type="domain" description="SCP" evidence="6">
    <location>
        <begin position="204"/>
        <end position="318"/>
    </location>
</feature>
<dbReference type="Gene3D" id="3.40.33.10">
    <property type="entry name" value="CAP"/>
    <property type="match status" value="1"/>
</dbReference>
<comment type="subcellular location">
    <subcellularLocation>
        <location evidence="1">Membrane</location>
        <topology evidence="1">Multi-pass membrane protein</topology>
    </subcellularLocation>
</comment>
<sequence length="320" mass="35834">MVLGLNWVDLAIISLLIFFAYEAVGRPFLLETLDLFSFLLALIFSFRFYNFPAKLIGSQFGLPHGLSLVFGFMIAWFLTEALFYILIRLILPSIPKIRLPGSVYLSIVPAVLRGLIFISLVLVLIATFPIQPKVKKAVDSSKLGTILLKEAYQLEAPVKRVFGGISQDSLTFLTIKPKTNERVNLGFQTLEFNVDEGTEVAMIELVNKERSSRGLPILTFDSKLREAGRFHSKDMFEKGYFSHYSPDGKSVADRAEEFDIKYQVIGENLAFAPSLELAHQGLMNSEGHRANILSPDFKKIGIGVIDGGFYGKMFTQVFTN</sequence>
<evidence type="ECO:0000256" key="2">
    <source>
        <dbReference type="ARBA" id="ARBA00022692"/>
    </source>
</evidence>
<feature type="transmembrane region" description="Helical" evidence="5">
    <location>
        <begin position="6"/>
        <end position="21"/>
    </location>
</feature>
<dbReference type="Pfam" id="PF00188">
    <property type="entry name" value="CAP"/>
    <property type="match status" value="1"/>
</dbReference>
<evidence type="ECO:0000259" key="6">
    <source>
        <dbReference type="Pfam" id="PF00188"/>
    </source>
</evidence>
<dbReference type="InterPro" id="IPR003825">
    <property type="entry name" value="Colicin-V_CvpA"/>
</dbReference>
<feature type="transmembrane region" description="Helical" evidence="5">
    <location>
        <begin position="28"/>
        <end position="49"/>
    </location>
</feature>
<name>A0A1F5KC15_9BACT</name>
<dbReference type="Proteomes" id="UP000176527">
    <property type="component" value="Unassembled WGS sequence"/>
</dbReference>
<dbReference type="EMBL" id="MFDE01000019">
    <property type="protein sequence ID" value="OGE38473.1"/>
    <property type="molecule type" value="Genomic_DNA"/>
</dbReference>
<dbReference type="PANTHER" id="PTHR31157">
    <property type="entry name" value="SCP DOMAIN-CONTAINING PROTEIN"/>
    <property type="match status" value="1"/>
</dbReference>
<keyword evidence="4 5" id="KW-0472">Membrane</keyword>
<feature type="transmembrane region" description="Helical" evidence="5">
    <location>
        <begin position="103"/>
        <end position="128"/>
    </location>
</feature>
<dbReference type="InterPro" id="IPR035940">
    <property type="entry name" value="CAP_sf"/>
</dbReference>
<dbReference type="CDD" id="cd05379">
    <property type="entry name" value="CAP_bacterial"/>
    <property type="match status" value="1"/>
</dbReference>
<evidence type="ECO:0000313" key="8">
    <source>
        <dbReference type="Proteomes" id="UP000176527"/>
    </source>
</evidence>